<dbReference type="SUPFAM" id="SSF50129">
    <property type="entry name" value="GroES-like"/>
    <property type="match status" value="1"/>
</dbReference>
<keyword evidence="1" id="KW-0560">Oxidoreductase</keyword>
<keyword evidence="4" id="KW-1185">Reference proteome</keyword>
<dbReference type="InterPro" id="IPR011032">
    <property type="entry name" value="GroES-like_sf"/>
</dbReference>
<feature type="domain" description="Enoyl reductase (ER)" evidence="2">
    <location>
        <begin position="19"/>
        <end position="333"/>
    </location>
</feature>
<dbReference type="AlphaFoldDB" id="A0A1Y2J1D0"/>
<dbReference type="Pfam" id="PF16884">
    <property type="entry name" value="ADH_N_2"/>
    <property type="match status" value="1"/>
</dbReference>
<dbReference type="EMBL" id="KZ084090">
    <property type="protein sequence ID" value="OSD06614.1"/>
    <property type="molecule type" value="Genomic_DNA"/>
</dbReference>
<dbReference type="Proteomes" id="UP000193067">
    <property type="component" value="Unassembled WGS sequence"/>
</dbReference>
<dbReference type="InterPro" id="IPR045010">
    <property type="entry name" value="MDR_fam"/>
</dbReference>
<dbReference type="InterPro" id="IPR041694">
    <property type="entry name" value="ADH_N_2"/>
</dbReference>
<dbReference type="Gene3D" id="3.90.180.10">
    <property type="entry name" value="Medium-chain alcohol dehydrogenases, catalytic domain"/>
    <property type="match status" value="1"/>
</dbReference>
<dbReference type="InterPro" id="IPR013149">
    <property type="entry name" value="ADH-like_C"/>
</dbReference>
<evidence type="ECO:0000259" key="2">
    <source>
        <dbReference type="SMART" id="SM00829"/>
    </source>
</evidence>
<dbReference type="CDD" id="cd05288">
    <property type="entry name" value="PGDH"/>
    <property type="match status" value="1"/>
</dbReference>
<sequence length="344" mass="37787">MAPTHYTRLTLAERPKTTITPSTFKREVVPFDLKPGREEILVKARYVSIDPAMRGWLNDARSYVPPVKIGEVMRAAVIAEVVETGQGSAFKKGDVVFGHFGWTEYAVVKDKHAERLHIQPGMEILDFLGPLGPTGMTAYFGLLDVGKVQAGETLVVSGAAGATGSIVCQIGKKRGAKVYAIAGSADKCAWLEREVGVDRAFNYKSATFYEDFRKQVGYLDVYFDNVGGDILNFMLTRLKQKARIVLCGAIADYNTSKPKGLSSYTNLIAQRAKMEGFIVFDYAKRYPEAQRELASMLKDGSLKRKFHIVKGLENAPDALNLLFSGGNTGKLVVQVSDEGVKTKL</sequence>
<accession>A0A1Y2J1D0</accession>
<proteinExistence type="predicted"/>
<dbReference type="PANTHER" id="PTHR43205:SF42">
    <property type="entry name" value="ALCOHOL DEHYDROGENASE, ZINC-CONTAINING (AFU_ORTHOLOGUE AFUA_7G04530)"/>
    <property type="match status" value="1"/>
</dbReference>
<gene>
    <name evidence="3" type="ORF">PYCCODRAFT_1404566</name>
</gene>
<dbReference type="OrthoDB" id="809632at2759"/>
<dbReference type="Gene3D" id="3.40.50.720">
    <property type="entry name" value="NAD(P)-binding Rossmann-like Domain"/>
    <property type="match status" value="1"/>
</dbReference>
<dbReference type="GO" id="GO:0016628">
    <property type="term" value="F:oxidoreductase activity, acting on the CH-CH group of donors, NAD or NADP as acceptor"/>
    <property type="evidence" value="ECO:0007669"/>
    <property type="project" value="InterPro"/>
</dbReference>
<evidence type="ECO:0000313" key="4">
    <source>
        <dbReference type="Proteomes" id="UP000193067"/>
    </source>
</evidence>
<dbReference type="PANTHER" id="PTHR43205">
    <property type="entry name" value="PROSTAGLANDIN REDUCTASE"/>
    <property type="match status" value="1"/>
</dbReference>
<dbReference type="SUPFAM" id="SSF51735">
    <property type="entry name" value="NAD(P)-binding Rossmann-fold domains"/>
    <property type="match status" value="1"/>
</dbReference>
<organism evidence="3 4">
    <name type="scientific">Trametes coccinea (strain BRFM310)</name>
    <name type="common">Pycnoporus coccineus</name>
    <dbReference type="NCBI Taxonomy" id="1353009"/>
    <lineage>
        <taxon>Eukaryota</taxon>
        <taxon>Fungi</taxon>
        <taxon>Dikarya</taxon>
        <taxon>Basidiomycota</taxon>
        <taxon>Agaricomycotina</taxon>
        <taxon>Agaricomycetes</taxon>
        <taxon>Polyporales</taxon>
        <taxon>Polyporaceae</taxon>
        <taxon>Trametes</taxon>
    </lineage>
</organism>
<protein>
    <submittedName>
        <fullName evidence="3">Alcohol dehydrogenase</fullName>
    </submittedName>
</protein>
<dbReference type="InterPro" id="IPR020843">
    <property type="entry name" value="ER"/>
</dbReference>
<reference evidence="3 4" key="1">
    <citation type="journal article" date="2015" name="Biotechnol. Biofuels">
        <title>Enhanced degradation of softwood versus hardwood by the white-rot fungus Pycnoporus coccineus.</title>
        <authorList>
            <person name="Couturier M."/>
            <person name="Navarro D."/>
            <person name="Chevret D."/>
            <person name="Henrissat B."/>
            <person name="Piumi F."/>
            <person name="Ruiz-Duenas F.J."/>
            <person name="Martinez A.T."/>
            <person name="Grigoriev I.V."/>
            <person name="Riley R."/>
            <person name="Lipzen A."/>
            <person name="Berrin J.G."/>
            <person name="Master E.R."/>
            <person name="Rosso M.N."/>
        </authorList>
    </citation>
    <scope>NUCLEOTIDE SEQUENCE [LARGE SCALE GENOMIC DNA]</scope>
    <source>
        <strain evidence="3 4">BRFM310</strain>
    </source>
</reference>
<evidence type="ECO:0000313" key="3">
    <source>
        <dbReference type="EMBL" id="OSD06614.1"/>
    </source>
</evidence>
<dbReference type="FunFam" id="3.40.50.720:FF:000121">
    <property type="entry name" value="Prostaglandin reductase 2"/>
    <property type="match status" value="1"/>
</dbReference>
<name>A0A1Y2J1D0_TRAC3</name>
<dbReference type="Pfam" id="PF00107">
    <property type="entry name" value="ADH_zinc_N"/>
    <property type="match status" value="1"/>
</dbReference>
<evidence type="ECO:0000256" key="1">
    <source>
        <dbReference type="ARBA" id="ARBA00023002"/>
    </source>
</evidence>
<dbReference type="STRING" id="1353009.A0A1Y2J1D0"/>
<dbReference type="SMART" id="SM00829">
    <property type="entry name" value="PKS_ER"/>
    <property type="match status" value="1"/>
</dbReference>
<dbReference type="InterPro" id="IPR036291">
    <property type="entry name" value="NAD(P)-bd_dom_sf"/>
</dbReference>